<dbReference type="GO" id="GO:0008061">
    <property type="term" value="F:chitin binding"/>
    <property type="evidence" value="ECO:0007669"/>
    <property type="project" value="InterPro"/>
</dbReference>
<sequence length="375" mass="40230">MSTDSYADLEKHYAGDSWAEAGHNAYGVVKQLYALKQQNRHVKVMYSVGGFSASQQGHFARAASTEQGRQRFAQSAVQVIADWGFDGLDIDWEFPSTQGEARQFVQLLEACRGQLDKYAARLGQEYRYELSVASSAGRKNYGKLPLKDMDAVVDAWYLMAYDFAGTWDSTAGHQSSLFRDETNPNGTKFWTEQAVADYIAAGVSSRKIILGIPLYGRSFARAAGPGSGFSGPGGGSVQDGVWLYRDLPRPGAREYTSDALGAAWSIGNSSQAHDGGAGAAGGAGGGGGAAAAAGQEAAATTEFVSYDNPRTVRTKAAYIQQRQLGGAFYWEASGDKNGSDSLVGIMAAALRRHPTTNNMLSYPESRYDNIRNGLR</sequence>
<proteinExistence type="inferred from homology"/>
<evidence type="ECO:0000313" key="15">
    <source>
        <dbReference type="Proteomes" id="UP000224854"/>
    </source>
</evidence>
<evidence type="ECO:0000256" key="11">
    <source>
        <dbReference type="RuleBase" id="RU000489"/>
    </source>
</evidence>
<dbReference type="SUPFAM" id="SSF54556">
    <property type="entry name" value="Chitinase insertion domain"/>
    <property type="match status" value="1"/>
</dbReference>
<dbReference type="Gene3D" id="3.20.20.80">
    <property type="entry name" value="Glycosidases"/>
    <property type="match status" value="2"/>
</dbReference>
<dbReference type="Proteomes" id="UP000224854">
    <property type="component" value="Unassembled WGS sequence"/>
</dbReference>
<reference evidence="14 15" key="1">
    <citation type="submission" date="2017-06" db="EMBL/GenBank/DDBJ databases">
        <title>Ant-infecting Ophiocordyceps genomes reveal a high diversity of potential behavioral manipulation genes and a possible major role for enterotoxins.</title>
        <authorList>
            <person name="De Bekker C."/>
            <person name="Evans H.C."/>
            <person name="Brachmann A."/>
            <person name="Hughes D.P."/>
        </authorList>
    </citation>
    <scope>NUCLEOTIDE SEQUENCE [LARGE SCALE GENOMIC DNA]</scope>
    <source>
        <strain evidence="14 15">1348a</strain>
    </source>
</reference>
<dbReference type="InterPro" id="IPR011583">
    <property type="entry name" value="Chitinase_II/V-like_cat"/>
</dbReference>
<dbReference type="GO" id="GO:0008843">
    <property type="term" value="F:endochitinase activity"/>
    <property type="evidence" value="ECO:0007669"/>
    <property type="project" value="UniProtKB-EC"/>
</dbReference>
<dbReference type="PANTHER" id="PTHR11177:SF317">
    <property type="entry name" value="CHITINASE 12-RELATED"/>
    <property type="match status" value="1"/>
</dbReference>
<keyword evidence="9 11" id="KW-0326">Glycosidase</keyword>
<dbReference type="InterPro" id="IPR050314">
    <property type="entry name" value="Glycosyl_Hydrlase_18"/>
</dbReference>
<evidence type="ECO:0000256" key="6">
    <source>
        <dbReference type="ARBA" id="ARBA00022801"/>
    </source>
</evidence>
<evidence type="ECO:0000256" key="1">
    <source>
        <dbReference type="ARBA" id="ARBA00000822"/>
    </source>
</evidence>
<evidence type="ECO:0000256" key="2">
    <source>
        <dbReference type="ARBA" id="ARBA00004613"/>
    </source>
</evidence>
<dbReference type="InterPro" id="IPR001223">
    <property type="entry name" value="Glyco_hydro18_cat"/>
</dbReference>
<dbReference type="InterPro" id="IPR017853">
    <property type="entry name" value="GH"/>
</dbReference>
<dbReference type="EC" id="3.2.1.14" evidence="4"/>
<evidence type="ECO:0000256" key="8">
    <source>
        <dbReference type="ARBA" id="ARBA00023277"/>
    </source>
</evidence>
<keyword evidence="6 11" id="KW-0378">Hydrolase</keyword>
<organism evidence="14 15">
    <name type="scientific">Ophiocordyceps australis</name>
    <dbReference type="NCBI Taxonomy" id="1399860"/>
    <lineage>
        <taxon>Eukaryota</taxon>
        <taxon>Fungi</taxon>
        <taxon>Dikarya</taxon>
        <taxon>Ascomycota</taxon>
        <taxon>Pezizomycotina</taxon>
        <taxon>Sordariomycetes</taxon>
        <taxon>Hypocreomycetidae</taxon>
        <taxon>Hypocreales</taxon>
        <taxon>Ophiocordycipitaceae</taxon>
        <taxon>Ophiocordyceps</taxon>
    </lineage>
</organism>
<feature type="compositionally biased region" description="Gly residues" evidence="12">
    <location>
        <begin position="275"/>
        <end position="289"/>
    </location>
</feature>
<name>A0A2C5YGB7_9HYPO</name>
<keyword evidence="10" id="KW-0624">Polysaccharide degradation</keyword>
<dbReference type="AlphaFoldDB" id="A0A2C5YGB7"/>
<evidence type="ECO:0000256" key="12">
    <source>
        <dbReference type="SAM" id="MobiDB-lite"/>
    </source>
</evidence>
<dbReference type="SUPFAM" id="SSF51445">
    <property type="entry name" value="(Trans)glycosidases"/>
    <property type="match status" value="1"/>
</dbReference>
<comment type="caution">
    <text evidence="14">The sequence shown here is derived from an EMBL/GenBank/DDBJ whole genome shotgun (WGS) entry which is preliminary data.</text>
</comment>
<comment type="catalytic activity">
    <reaction evidence="1">
        <text>Random endo-hydrolysis of N-acetyl-beta-D-glucosaminide (1-&gt;4)-beta-linkages in chitin and chitodextrins.</text>
        <dbReference type="EC" id="3.2.1.14"/>
    </reaction>
</comment>
<evidence type="ECO:0000256" key="9">
    <source>
        <dbReference type="ARBA" id="ARBA00023295"/>
    </source>
</evidence>
<feature type="region of interest" description="Disordered" evidence="12">
    <location>
        <begin position="271"/>
        <end position="290"/>
    </location>
</feature>
<dbReference type="InterPro" id="IPR029070">
    <property type="entry name" value="Chitinase_insertion_sf"/>
</dbReference>
<keyword evidence="8" id="KW-0119">Carbohydrate metabolism</keyword>
<dbReference type="Gene3D" id="3.10.50.10">
    <property type="match status" value="1"/>
</dbReference>
<protein>
    <recommendedName>
        <fullName evidence="4">chitinase</fullName>
        <ecNumber evidence="4">3.2.1.14</ecNumber>
    </recommendedName>
</protein>
<evidence type="ECO:0000259" key="13">
    <source>
        <dbReference type="PROSITE" id="PS51910"/>
    </source>
</evidence>
<gene>
    <name evidence="14" type="ORF">CDD82_1129</name>
</gene>
<evidence type="ECO:0000256" key="5">
    <source>
        <dbReference type="ARBA" id="ARBA00022525"/>
    </source>
</evidence>
<dbReference type="EMBL" id="NJEU01001313">
    <property type="protein sequence ID" value="PHH67787.1"/>
    <property type="molecule type" value="Genomic_DNA"/>
</dbReference>
<dbReference type="SMART" id="SM00636">
    <property type="entry name" value="Glyco_18"/>
    <property type="match status" value="1"/>
</dbReference>
<keyword evidence="15" id="KW-1185">Reference proteome</keyword>
<evidence type="ECO:0000313" key="14">
    <source>
        <dbReference type="EMBL" id="PHH67787.1"/>
    </source>
</evidence>
<dbReference type="PROSITE" id="PS51910">
    <property type="entry name" value="GH18_2"/>
    <property type="match status" value="1"/>
</dbReference>
<keyword evidence="5" id="KW-0964">Secreted</keyword>
<dbReference type="GO" id="GO:0000272">
    <property type="term" value="P:polysaccharide catabolic process"/>
    <property type="evidence" value="ECO:0007669"/>
    <property type="project" value="UniProtKB-KW"/>
</dbReference>
<keyword evidence="7" id="KW-0146">Chitin degradation</keyword>
<evidence type="ECO:0000256" key="3">
    <source>
        <dbReference type="ARBA" id="ARBA00008682"/>
    </source>
</evidence>
<evidence type="ECO:0000256" key="7">
    <source>
        <dbReference type="ARBA" id="ARBA00023024"/>
    </source>
</evidence>
<dbReference type="PROSITE" id="PS01095">
    <property type="entry name" value="GH18_1"/>
    <property type="match status" value="1"/>
</dbReference>
<dbReference type="InterPro" id="IPR001579">
    <property type="entry name" value="Glyco_hydro_18_chit_AS"/>
</dbReference>
<dbReference type="PANTHER" id="PTHR11177">
    <property type="entry name" value="CHITINASE"/>
    <property type="match status" value="1"/>
</dbReference>
<dbReference type="OrthoDB" id="76388at2759"/>
<dbReference type="Pfam" id="PF00704">
    <property type="entry name" value="Glyco_hydro_18"/>
    <property type="match status" value="1"/>
</dbReference>
<evidence type="ECO:0000256" key="10">
    <source>
        <dbReference type="ARBA" id="ARBA00023326"/>
    </source>
</evidence>
<dbReference type="GO" id="GO:0006032">
    <property type="term" value="P:chitin catabolic process"/>
    <property type="evidence" value="ECO:0007669"/>
    <property type="project" value="UniProtKB-KW"/>
</dbReference>
<comment type="similarity">
    <text evidence="3">Belongs to the glycosyl hydrolase 18 family. Chitinase class V subfamily.</text>
</comment>
<accession>A0A2C5YGB7</accession>
<comment type="subcellular location">
    <subcellularLocation>
        <location evidence="2">Secreted</location>
    </subcellularLocation>
</comment>
<dbReference type="GO" id="GO:0005576">
    <property type="term" value="C:extracellular region"/>
    <property type="evidence" value="ECO:0007669"/>
    <property type="project" value="UniProtKB-SubCell"/>
</dbReference>
<evidence type="ECO:0000256" key="4">
    <source>
        <dbReference type="ARBA" id="ARBA00012729"/>
    </source>
</evidence>
<feature type="domain" description="GH18" evidence="13">
    <location>
        <begin position="1"/>
        <end position="353"/>
    </location>
</feature>